<dbReference type="CDD" id="cd07251">
    <property type="entry name" value="VOC_like"/>
    <property type="match status" value="1"/>
</dbReference>
<sequence>MEQRMTIIGLGVNDLKVSTAFYEQKFGWKKTNASNESISFFQLNGILLSLYPKDKLAEDAEVSPEGSGFKAFSLAHNTKTEQEVDTIVNELRSKGVKIVKEPQKVFWGGYSSYVADPDDNLWEIAYNPFLELDDKGNAVE</sequence>
<comment type="caution">
    <text evidence="2">The sequence shown here is derived from an EMBL/GenBank/DDBJ whole genome shotgun (WGS) entry which is preliminary data.</text>
</comment>
<dbReference type="PANTHER" id="PTHR36503:SF1">
    <property type="entry name" value="BLR2520 PROTEIN"/>
    <property type="match status" value="1"/>
</dbReference>
<keyword evidence="3" id="KW-1185">Reference proteome</keyword>
<evidence type="ECO:0000259" key="1">
    <source>
        <dbReference type="PROSITE" id="PS51819"/>
    </source>
</evidence>
<name>A0A6M0CTS3_9FLAO</name>
<dbReference type="Gene3D" id="3.10.180.10">
    <property type="entry name" value="2,3-Dihydroxybiphenyl 1,2-Dioxygenase, domain 1"/>
    <property type="match status" value="1"/>
</dbReference>
<dbReference type="InterPro" id="IPR029068">
    <property type="entry name" value="Glyas_Bleomycin-R_OHBP_Dase"/>
</dbReference>
<dbReference type="Proteomes" id="UP000474296">
    <property type="component" value="Unassembled WGS sequence"/>
</dbReference>
<gene>
    <name evidence="2" type="ORF">GWK10_08205</name>
</gene>
<reference evidence="2 3" key="1">
    <citation type="submission" date="2020-01" db="EMBL/GenBank/DDBJ databases">
        <title>Spongiivirga citrea KCTC 32990T.</title>
        <authorList>
            <person name="Wang G."/>
        </authorList>
    </citation>
    <scope>NUCLEOTIDE SEQUENCE [LARGE SCALE GENOMIC DNA]</scope>
    <source>
        <strain evidence="2 3">KCTC 32990</strain>
    </source>
</reference>
<dbReference type="InterPro" id="IPR004360">
    <property type="entry name" value="Glyas_Fos-R_dOase_dom"/>
</dbReference>
<dbReference type="SUPFAM" id="SSF54593">
    <property type="entry name" value="Glyoxalase/Bleomycin resistance protein/Dihydroxybiphenyl dioxygenase"/>
    <property type="match status" value="1"/>
</dbReference>
<evidence type="ECO:0000313" key="3">
    <source>
        <dbReference type="Proteomes" id="UP000474296"/>
    </source>
</evidence>
<dbReference type="AlphaFoldDB" id="A0A6M0CTS3"/>
<dbReference type="PROSITE" id="PS51819">
    <property type="entry name" value="VOC"/>
    <property type="match status" value="1"/>
</dbReference>
<dbReference type="PANTHER" id="PTHR36503">
    <property type="entry name" value="BLR2520 PROTEIN"/>
    <property type="match status" value="1"/>
</dbReference>
<feature type="domain" description="VOC" evidence="1">
    <location>
        <begin position="4"/>
        <end position="127"/>
    </location>
</feature>
<protein>
    <submittedName>
        <fullName evidence="2">VOC family protein</fullName>
    </submittedName>
</protein>
<evidence type="ECO:0000313" key="2">
    <source>
        <dbReference type="EMBL" id="NER17190.1"/>
    </source>
</evidence>
<proteinExistence type="predicted"/>
<dbReference type="RefSeq" id="WP_164031426.1">
    <property type="nucleotide sequence ID" value="NZ_JAABOQ010000003.1"/>
</dbReference>
<dbReference type="Pfam" id="PF00903">
    <property type="entry name" value="Glyoxalase"/>
    <property type="match status" value="1"/>
</dbReference>
<dbReference type="InterPro" id="IPR037523">
    <property type="entry name" value="VOC_core"/>
</dbReference>
<dbReference type="EMBL" id="JAABOQ010000003">
    <property type="protein sequence ID" value="NER17190.1"/>
    <property type="molecule type" value="Genomic_DNA"/>
</dbReference>
<accession>A0A6M0CTS3</accession>
<organism evidence="2 3">
    <name type="scientific">Spongiivirga citrea</name>
    <dbReference type="NCBI Taxonomy" id="1481457"/>
    <lineage>
        <taxon>Bacteria</taxon>
        <taxon>Pseudomonadati</taxon>
        <taxon>Bacteroidota</taxon>
        <taxon>Flavobacteriia</taxon>
        <taxon>Flavobacteriales</taxon>
        <taxon>Flavobacteriaceae</taxon>
        <taxon>Spongiivirga</taxon>
    </lineage>
</organism>